<reference evidence="2 3" key="1">
    <citation type="submission" date="2006-04" db="EMBL/GenBank/DDBJ databases">
        <authorList>
            <person name="Nierman W.C."/>
        </authorList>
    </citation>
    <scope>NUCLEOTIDE SEQUENCE [LARGE SCALE GENOMIC DNA]</scope>
    <source>
        <strain evidence="2 3">DW4/3-1</strain>
    </source>
</reference>
<dbReference type="PROSITE" id="PS50222">
    <property type="entry name" value="EF_HAND_2"/>
    <property type="match status" value="1"/>
</dbReference>
<dbReference type="InterPro" id="IPR002048">
    <property type="entry name" value="EF_hand_dom"/>
</dbReference>
<gene>
    <name evidence="2" type="ORF">STIAU_0808</name>
</gene>
<accession>Q097U7</accession>
<dbReference type="GO" id="GO:0005509">
    <property type="term" value="F:calcium ion binding"/>
    <property type="evidence" value="ECO:0007669"/>
    <property type="project" value="InterPro"/>
</dbReference>
<dbReference type="PROSITE" id="PS00018">
    <property type="entry name" value="EF_HAND_1"/>
    <property type="match status" value="1"/>
</dbReference>
<sequence>MLRQETNAMMRIRSRFLGAVVCSSLLMGSVGCGDDASSSEEELAVGEATAALTSSEEDGDAGAEDSVGYATDAELTAAAEEEAEGIQPVPEDAGSVCDFEAKKQQVRDEYDADGDGSLSRSELAALRKDLDFTPLRPRFARFAWRLRTSAFLRIRWVFDENGDRRLSEEERAALVDTFEARCTRLRQQALAAFDANGDGTLDASERETARQAARARLVAKYQEVLAEYDNNGNGTLDTAERAQLRADLLTRARVRRAAVFAQYDTNDDGMLSAEEKQALADAIRQRIEEGRSAN</sequence>
<dbReference type="InterPro" id="IPR011992">
    <property type="entry name" value="EF-hand-dom_pair"/>
</dbReference>
<dbReference type="EMBL" id="AAMD01000023">
    <property type="protein sequence ID" value="EAU68010.1"/>
    <property type="molecule type" value="Genomic_DNA"/>
</dbReference>
<dbReference type="PANTHER" id="PTHR10827:SF85">
    <property type="entry name" value="CALCIUM-BINDING PROTEIN"/>
    <property type="match status" value="1"/>
</dbReference>
<comment type="caution">
    <text evidence="2">The sequence shown here is derived from an EMBL/GenBank/DDBJ whole genome shotgun (WGS) entry which is preliminary data.</text>
</comment>
<dbReference type="Gene3D" id="1.10.238.10">
    <property type="entry name" value="EF-hand"/>
    <property type="match status" value="2"/>
</dbReference>
<dbReference type="SMART" id="SM00054">
    <property type="entry name" value="EFh"/>
    <property type="match status" value="4"/>
</dbReference>
<dbReference type="InterPro" id="IPR018247">
    <property type="entry name" value="EF_Hand_1_Ca_BS"/>
</dbReference>
<evidence type="ECO:0000259" key="1">
    <source>
        <dbReference type="PROSITE" id="PS50222"/>
    </source>
</evidence>
<dbReference type="PANTHER" id="PTHR10827">
    <property type="entry name" value="RETICULOCALBIN"/>
    <property type="match status" value="1"/>
</dbReference>
<dbReference type="Proteomes" id="UP000032702">
    <property type="component" value="Unassembled WGS sequence"/>
</dbReference>
<dbReference type="SUPFAM" id="SSF47473">
    <property type="entry name" value="EF-hand"/>
    <property type="match status" value="1"/>
</dbReference>
<dbReference type="OrthoDB" id="5513581at2"/>
<protein>
    <submittedName>
        <fullName evidence="2">EF hand domain protein</fullName>
    </submittedName>
</protein>
<organism evidence="2 3">
    <name type="scientific">Stigmatella aurantiaca (strain DW4/3-1)</name>
    <dbReference type="NCBI Taxonomy" id="378806"/>
    <lineage>
        <taxon>Bacteria</taxon>
        <taxon>Pseudomonadati</taxon>
        <taxon>Myxococcota</taxon>
        <taxon>Myxococcia</taxon>
        <taxon>Myxococcales</taxon>
        <taxon>Cystobacterineae</taxon>
        <taxon>Archangiaceae</taxon>
        <taxon>Stigmatella</taxon>
    </lineage>
</organism>
<name>Q097U7_STIAD</name>
<dbReference type="Pfam" id="PF13202">
    <property type="entry name" value="EF-hand_5"/>
    <property type="match status" value="3"/>
</dbReference>
<feature type="domain" description="EF-hand" evidence="1">
    <location>
        <begin position="98"/>
        <end position="133"/>
    </location>
</feature>
<dbReference type="AlphaFoldDB" id="Q097U7"/>
<proteinExistence type="predicted"/>
<evidence type="ECO:0000313" key="2">
    <source>
        <dbReference type="EMBL" id="EAU68010.1"/>
    </source>
</evidence>
<dbReference type="PROSITE" id="PS51257">
    <property type="entry name" value="PROKAR_LIPOPROTEIN"/>
    <property type="match status" value="1"/>
</dbReference>
<evidence type="ECO:0000313" key="3">
    <source>
        <dbReference type="Proteomes" id="UP000032702"/>
    </source>
</evidence>